<dbReference type="PANTHER" id="PTHR47843:SF5">
    <property type="entry name" value="BTB_POZ DOMAIN PROTEIN"/>
    <property type="match status" value="1"/>
</dbReference>
<dbReference type="RefSeq" id="XP_023621340.1">
    <property type="nucleotide sequence ID" value="XM_023765572.1"/>
</dbReference>
<accession>A0A2D3V2F2</accession>
<dbReference type="Proteomes" id="UP000225277">
    <property type="component" value="Unassembled WGS sequence"/>
</dbReference>
<dbReference type="OrthoDB" id="3649185at2759"/>
<dbReference type="SMART" id="SM00225">
    <property type="entry name" value="BTB"/>
    <property type="match status" value="1"/>
</dbReference>
<gene>
    <name evidence="2" type="ORF">RCC_00420</name>
</gene>
<name>A0A2D3V2F2_9PEZI</name>
<dbReference type="SUPFAM" id="SSF54695">
    <property type="entry name" value="POZ domain"/>
    <property type="match status" value="1"/>
</dbReference>
<dbReference type="PANTHER" id="PTHR47843">
    <property type="entry name" value="BTB DOMAIN-CONTAINING PROTEIN-RELATED"/>
    <property type="match status" value="1"/>
</dbReference>
<dbReference type="Gene3D" id="3.30.710.10">
    <property type="entry name" value="Potassium Channel Kv1.1, Chain A"/>
    <property type="match status" value="1"/>
</dbReference>
<protein>
    <recommendedName>
        <fullName evidence="1">BTB domain-containing protein</fullName>
    </recommendedName>
</protein>
<dbReference type="GeneID" id="35595813"/>
<evidence type="ECO:0000313" key="3">
    <source>
        <dbReference type="Proteomes" id="UP000225277"/>
    </source>
</evidence>
<dbReference type="Pfam" id="PF00651">
    <property type="entry name" value="BTB"/>
    <property type="match status" value="1"/>
</dbReference>
<dbReference type="InterPro" id="IPR000210">
    <property type="entry name" value="BTB/POZ_dom"/>
</dbReference>
<feature type="domain" description="BTB" evidence="1">
    <location>
        <begin position="32"/>
        <end position="99"/>
    </location>
</feature>
<dbReference type="InterPro" id="IPR011333">
    <property type="entry name" value="SKP1/BTB/POZ_sf"/>
</dbReference>
<dbReference type="EMBL" id="FJUY01000001">
    <property type="protein sequence ID" value="CZT14443.1"/>
    <property type="molecule type" value="Genomic_DNA"/>
</dbReference>
<proteinExistence type="predicted"/>
<evidence type="ECO:0000313" key="2">
    <source>
        <dbReference type="EMBL" id="CZT14443.1"/>
    </source>
</evidence>
<sequence length="264" mass="29060">MSTTMADDSRLTDELRKLQANNIALFNNSQYSDLTVICDDSSWKVHKCIVCPRSAYFAKACDGGFKDASDGSITLLEDDCFAVHAMLNFLYSADYDDQDDGEGAPVLLNLFVHTLADKYDIPALTELATAKFYTCAEPDWRSKGFADAVEEIYTVSHDTKQDLRSHVVEICAKNAVELFGVLEEGHELVKLRSVADNVPRFGADVAARMVTTLLLPLAKKLQGNAVSPDRSSLFGSQSFNGVRKASFSDAGRDMYAHWDGGNIF</sequence>
<reference evidence="2 3" key="1">
    <citation type="submission" date="2016-03" db="EMBL/GenBank/DDBJ databases">
        <authorList>
            <person name="Ploux O."/>
        </authorList>
    </citation>
    <scope>NUCLEOTIDE SEQUENCE [LARGE SCALE GENOMIC DNA]</scope>
    <source>
        <strain evidence="2 3">URUG2</strain>
    </source>
</reference>
<evidence type="ECO:0000259" key="1">
    <source>
        <dbReference type="PROSITE" id="PS50097"/>
    </source>
</evidence>
<dbReference type="STRING" id="112498.A0A2D3V2F2"/>
<keyword evidence="3" id="KW-1185">Reference proteome</keyword>
<dbReference type="PROSITE" id="PS50097">
    <property type="entry name" value="BTB"/>
    <property type="match status" value="1"/>
</dbReference>
<dbReference type="AlphaFoldDB" id="A0A2D3V2F2"/>
<organism evidence="2 3">
    <name type="scientific">Ramularia collo-cygni</name>
    <dbReference type="NCBI Taxonomy" id="112498"/>
    <lineage>
        <taxon>Eukaryota</taxon>
        <taxon>Fungi</taxon>
        <taxon>Dikarya</taxon>
        <taxon>Ascomycota</taxon>
        <taxon>Pezizomycotina</taxon>
        <taxon>Dothideomycetes</taxon>
        <taxon>Dothideomycetidae</taxon>
        <taxon>Mycosphaerellales</taxon>
        <taxon>Mycosphaerellaceae</taxon>
        <taxon>Ramularia</taxon>
    </lineage>
</organism>